<dbReference type="GO" id="GO:0150077">
    <property type="term" value="P:regulation of neuroinflammatory response"/>
    <property type="evidence" value="ECO:0007669"/>
    <property type="project" value="InterPro"/>
</dbReference>
<dbReference type="InterPro" id="IPR013783">
    <property type="entry name" value="Ig-like_fold"/>
</dbReference>
<evidence type="ECO:0000256" key="8">
    <source>
        <dbReference type="SAM" id="Phobius"/>
    </source>
</evidence>
<feature type="domain" description="Ig-like" evidence="9">
    <location>
        <begin position="44"/>
        <end position="130"/>
    </location>
</feature>
<organism evidence="10 11">
    <name type="scientific">Aldrovandia affinis</name>
    <dbReference type="NCBI Taxonomy" id="143900"/>
    <lineage>
        <taxon>Eukaryota</taxon>
        <taxon>Metazoa</taxon>
        <taxon>Chordata</taxon>
        <taxon>Craniata</taxon>
        <taxon>Vertebrata</taxon>
        <taxon>Euteleostomi</taxon>
        <taxon>Actinopterygii</taxon>
        <taxon>Neopterygii</taxon>
        <taxon>Teleostei</taxon>
        <taxon>Notacanthiformes</taxon>
        <taxon>Halosauridae</taxon>
        <taxon>Aldrovandia</taxon>
    </lineage>
</organism>
<evidence type="ECO:0000259" key="9">
    <source>
        <dbReference type="PROSITE" id="PS50835"/>
    </source>
</evidence>
<keyword evidence="7" id="KW-0325">Glycoprotein</keyword>
<dbReference type="AlphaFoldDB" id="A0AAD7RSW2"/>
<evidence type="ECO:0000313" key="10">
    <source>
        <dbReference type="EMBL" id="KAJ8388401.1"/>
    </source>
</evidence>
<keyword evidence="4 8" id="KW-1133">Transmembrane helix</keyword>
<feature type="transmembrane region" description="Helical" evidence="8">
    <location>
        <begin position="151"/>
        <end position="176"/>
    </location>
</feature>
<evidence type="ECO:0000256" key="3">
    <source>
        <dbReference type="ARBA" id="ARBA00022692"/>
    </source>
</evidence>
<keyword evidence="5 8" id="KW-0472">Membrane</keyword>
<keyword evidence="6" id="KW-1015">Disulfide bond</keyword>
<feature type="non-terminal residue" evidence="10">
    <location>
        <position position="1"/>
    </location>
</feature>
<dbReference type="InterPro" id="IPR007110">
    <property type="entry name" value="Ig-like_dom"/>
</dbReference>
<reference evidence="10" key="1">
    <citation type="journal article" date="2023" name="Science">
        <title>Genome structures resolve the early diversification of teleost fishes.</title>
        <authorList>
            <person name="Parey E."/>
            <person name="Louis A."/>
            <person name="Montfort J."/>
            <person name="Bouchez O."/>
            <person name="Roques C."/>
            <person name="Iampietro C."/>
            <person name="Lluch J."/>
            <person name="Castinel A."/>
            <person name="Donnadieu C."/>
            <person name="Desvignes T."/>
            <person name="Floi Bucao C."/>
            <person name="Jouanno E."/>
            <person name="Wen M."/>
            <person name="Mejri S."/>
            <person name="Dirks R."/>
            <person name="Jansen H."/>
            <person name="Henkel C."/>
            <person name="Chen W.J."/>
            <person name="Zahm M."/>
            <person name="Cabau C."/>
            <person name="Klopp C."/>
            <person name="Thompson A.W."/>
            <person name="Robinson-Rechavi M."/>
            <person name="Braasch I."/>
            <person name="Lecointre G."/>
            <person name="Bobe J."/>
            <person name="Postlethwait J.H."/>
            <person name="Berthelot C."/>
            <person name="Roest Crollius H."/>
            <person name="Guiguen Y."/>
        </authorList>
    </citation>
    <scope>NUCLEOTIDE SEQUENCE</scope>
    <source>
        <strain evidence="10">NC1722</strain>
    </source>
</reference>
<dbReference type="GO" id="GO:0016020">
    <property type="term" value="C:membrane"/>
    <property type="evidence" value="ECO:0007669"/>
    <property type="project" value="UniProtKB-SubCell"/>
</dbReference>
<dbReference type="PROSITE" id="PS50835">
    <property type="entry name" value="IG_LIKE"/>
    <property type="match status" value="1"/>
</dbReference>
<evidence type="ECO:0000256" key="5">
    <source>
        <dbReference type="ARBA" id="ARBA00023136"/>
    </source>
</evidence>
<name>A0AAD7RSW2_9TELE</name>
<keyword evidence="3 8" id="KW-0812">Transmembrane</keyword>
<evidence type="ECO:0000256" key="2">
    <source>
        <dbReference type="ARBA" id="ARBA00008215"/>
    </source>
</evidence>
<dbReference type="Proteomes" id="UP001221898">
    <property type="component" value="Unassembled WGS sequence"/>
</dbReference>
<comment type="subcellular location">
    <subcellularLocation>
        <location evidence="1">Membrane</location>
        <topology evidence="1">Single-pass membrane protein</topology>
    </subcellularLocation>
</comment>
<proteinExistence type="inferred from homology"/>
<dbReference type="PANTHER" id="PTHR21462:SF2">
    <property type="entry name" value="CELL SURFACE GLYCOPROTEIN CD200 RECEPTOR 2"/>
    <property type="match status" value="1"/>
</dbReference>
<evidence type="ECO:0000256" key="1">
    <source>
        <dbReference type="ARBA" id="ARBA00004167"/>
    </source>
</evidence>
<evidence type="ECO:0000256" key="6">
    <source>
        <dbReference type="ARBA" id="ARBA00023157"/>
    </source>
</evidence>
<evidence type="ECO:0000256" key="4">
    <source>
        <dbReference type="ARBA" id="ARBA00022989"/>
    </source>
</evidence>
<evidence type="ECO:0000256" key="7">
    <source>
        <dbReference type="ARBA" id="ARBA00023180"/>
    </source>
</evidence>
<comment type="caution">
    <text evidence="10">The sequence shown here is derived from an EMBL/GenBank/DDBJ whole genome shotgun (WGS) entry which is preliminary data.</text>
</comment>
<evidence type="ECO:0000313" key="11">
    <source>
        <dbReference type="Proteomes" id="UP001221898"/>
    </source>
</evidence>
<comment type="similarity">
    <text evidence="2">Belongs to the CD200R family.</text>
</comment>
<dbReference type="EMBL" id="JAINUG010000195">
    <property type="protein sequence ID" value="KAJ8388401.1"/>
    <property type="molecule type" value="Genomic_DNA"/>
</dbReference>
<dbReference type="Pfam" id="PF07679">
    <property type="entry name" value="I-set"/>
    <property type="match status" value="1"/>
</dbReference>
<dbReference type="PANTHER" id="PTHR21462">
    <property type="entry name" value="CELL SURFACE GLYCOPROTEIN OX2 RECEPTOR PRECURSOR"/>
    <property type="match status" value="1"/>
</dbReference>
<accession>A0AAD7RSW2</accession>
<keyword evidence="11" id="KW-1185">Reference proteome</keyword>
<protein>
    <recommendedName>
        <fullName evidence="9">Ig-like domain-containing protein</fullName>
    </recommendedName>
</protein>
<dbReference type="SUPFAM" id="SSF48726">
    <property type="entry name" value="Immunoglobulin"/>
    <property type="match status" value="1"/>
</dbReference>
<dbReference type="Gene3D" id="2.60.40.10">
    <property type="entry name" value="Immunoglobulins"/>
    <property type="match status" value="1"/>
</dbReference>
<dbReference type="GO" id="GO:0009986">
    <property type="term" value="C:cell surface"/>
    <property type="evidence" value="ECO:0007669"/>
    <property type="project" value="UniProtKB-ARBA"/>
</dbReference>
<dbReference type="GO" id="GO:0038023">
    <property type="term" value="F:signaling receptor activity"/>
    <property type="evidence" value="ECO:0007669"/>
    <property type="project" value="InterPro"/>
</dbReference>
<dbReference type="InterPro" id="IPR036179">
    <property type="entry name" value="Ig-like_dom_sf"/>
</dbReference>
<dbReference type="InterPro" id="IPR040012">
    <property type="entry name" value="CD200R"/>
</dbReference>
<dbReference type="InterPro" id="IPR013098">
    <property type="entry name" value="Ig_I-set"/>
</dbReference>
<sequence>VILHISHFSSSDEGNYTCETVSNEGTEIFHFDVKGIQMQTFEAGKDASLRCTNITVDELIMEVWRVKRRDGDDCRVSWQFGNHETNSTCDSRVTIQQEEDRVILHISHFSSSDEGNYTCKTVSSEGTEIFHFNVKASFTASSRYNIFTDENMYHCFIILLSFAGSIAMTFLIFSIMRMKQQAQIRKHEERESTPCDQ</sequence>
<gene>
    <name evidence="10" type="ORF">AAFF_G00134270</name>
</gene>